<keyword evidence="3" id="KW-1185">Reference proteome</keyword>
<name>A0ABQ0BGH6_9FIRM</name>
<gene>
    <name evidence="2" type="ORF">K040078D81_46780</name>
</gene>
<sequence>MPYMRTICKAGRTKEIAKYYTYWLQPKGRKRAPKAKKTSEQQKKINDRHLVRRLTRILNANFDHTSWYVTFSYAKDKRPKDKEELHKHEEKLLRKLRALYKKQGVPFKYVWTAEIGKKGAAHIHMAMSAIDIRQIREAWEYGWVNVKPLDRSGQYRRLAEYFIKYFQKTKGTDAELQKKAYNPSKNLIRPKPKPKKMKGDKFSKDIKIPAGWYLDKDSLREGVTEDGYEFLYYTLIKEGG</sequence>
<dbReference type="InterPro" id="IPR056906">
    <property type="entry name" value="ORF2/G2P_dom"/>
</dbReference>
<dbReference type="Proteomes" id="UP001600943">
    <property type="component" value="Unassembled WGS sequence"/>
</dbReference>
<comment type="caution">
    <text evidence="2">The sequence shown here is derived from an EMBL/GenBank/DDBJ whole genome shotgun (WGS) entry which is preliminary data.</text>
</comment>
<proteinExistence type="predicted"/>
<evidence type="ECO:0000259" key="1">
    <source>
        <dbReference type="Pfam" id="PF23343"/>
    </source>
</evidence>
<dbReference type="Pfam" id="PF23343">
    <property type="entry name" value="REP_ORF2-G2P"/>
    <property type="match status" value="1"/>
</dbReference>
<dbReference type="EMBL" id="BAABYW010000001">
    <property type="protein sequence ID" value="GAA6410561.1"/>
    <property type="molecule type" value="Genomic_DNA"/>
</dbReference>
<organism evidence="2 3">
    <name type="scientific">Blautia hominis</name>
    <dbReference type="NCBI Taxonomy" id="2025493"/>
    <lineage>
        <taxon>Bacteria</taxon>
        <taxon>Bacillati</taxon>
        <taxon>Bacillota</taxon>
        <taxon>Clostridia</taxon>
        <taxon>Lachnospirales</taxon>
        <taxon>Lachnospiraceae</taxon>
        <taxon>Blautia</taxon>
    </lineage>
</organism>
<reference evidence="2 3" key="1">
    <citation type="submission" date="2024-04" db="EMBL/GenBank/DDBJ databases">
        <title>Defined microbial consortia suppress multidrug-resistant proinflammatory Enterobacteriaceae via ecological control.</title>
        <authorList>
            <person name="Furuichi M."/>
            <person name="Kawaguchi T."/>
            <person name="Pust M."/>
            <person name="Yasuma K."/>
            <person name="Plichta D."/>
            <person name="Hasegawa N."/>
            <person name="Ohya T."/>
            <person name="Bhattarai S."/>
            <person name="Sasajima S."/>
            <person name="Aoto Y."/>
            <person name="Tuganbaev T."/>
            <person name="Yaginuma M."/>
            <person name="Ueda M."/>
            <person name="Okahashi N."/>
            <person name="Amafuji K."/>
            <person name="Kiridooshi Y."/>
            <person name="Sugita K."/>
            <person name="Strazar M."/>
            <person name="Skelly A."/>
            <person name="Suda W."/>
            <person name="Hattori M."/>
            <person name="Nakamoto N."/>
            <person name="Caballero S."/>
            <person name="Norman J."/>
            <person name="Olle B."/>
            <person name="Tanoue T."/>
            <person name="Arita M."/>
            <person name="Bucci V."/>
            <person name="Atarashi K."/>
            <person name="Xavier R."/>
            <person name="Honda K."/>
        </authorList>
    </citation>
    <scope>NUCLEOTIDE SEQUENCE [LARGE SCALE GENOMIC DNA]</scope>
    <source>
        <strain evidence="3">k04-0078-D8-1</strain>
    </source>
</reference>
<accession>A0ABQ0BGH6</accession>
<evidence type="ECO:0000313" key="2">
    <source>
        <dbReference type="EMBL" id="GAA6410561.1"/>
    </source>
</evidence>
<feature type="domain" description="Replication-associated protein ORF2/G2P" evidence="1">
    <location>
        <begin position="67"/>
        <end position="169"/>
    </location>
</feature>
<protein>
    <recommendedName>
        <fullName evidence="1">Replication-associated protein ORF2/G2P domain-containing protein</fullName>
    </recommendedName>
</protein>
<evidence type="ECO:0000313" key="3">
    <source>
        <dbReference type="Proteomes" id="UP001600943"/>
    </source>
</evidence>
<dbReference type="RefSeq" id="WP_390409034.1">
    <property type="nucleotide sequence ID" value="NZ_BAABYW010000001.1"/>
</dbReference>